<dbReference type="AlphaFoldDB" id="A0A831TEI9"/>
<protein>
    <submittedName>
        <fullName evidence="2">Uncharacterized protein</fullName>
    </submittedName>
</protein>
<evidence type="ECO:0000256" key="1">
    <source>
        <dbReference type="SAM" id="Phobius"/>
    </source>
</evidence>
<feature type="transmembrane region" description="Helical" evidence="1">
    <location>
        <begin position="62"/>
        <end position="88"/>
    </location>
</feature>
<dbReference type="EMBL" id="DSIY01000102">
    <property type="protein sequence ID" value="HEG90664.1"/>
    <property type="molecule type" value="Genomic_DNA"/>
</dbReference>
<name>A0A831TEI9_9BACT</name>
<sequence>MTPENVTSEQWQQISTALVWFWAFLGCVVGFAANFLVGYAIIPSLVSTRDLPARAMTVRPVLFALAVVFLLAAIFSFINLVGGIQVLYEIWPQKWI</sequence>
<organism evidence="2">
    <name type="scientific">Thermorudis peleae</name>
    <dbReference type="NCBI Taxonomy" id="1382356"/>
    <lineage>
        <taxon>Bacteria</taxon>
        <taxon>Pseudomonadati</taxon>
        <taxon>Thermomicrobiota</taxon>
        <taxon>Thermomicrobia</taxon>
        <taxon>Thermomicrobia incertae sedis</taxon>
        <taxon>Thermorudis</taxon>
    </lineage>
</organism>
<keyword evidence="1" id="KW-0472">Membrane</keyword>
<feature type="transmembrane region" description="Helical" evidence="1">
    <location>
        <begin position="20"/>
        <end position="42"/>
    </location>
</feature>
<gene>
    <name evidence="2" type="ORF">ENP34_04360</name>
</gene>
<keyword evidence="1" id="KW-0812">Transmembrane</keyword>
<evidence type="ECO:0000313" key="2">
    <source>
        <dbReference type="EMBL" id="HEG90664.1"/>
    </source>
</evidence>
<proteinExistence type="predicted"/>
<accession>A0A831TEI9</accession>
<comment type="caution">
    <text evidence="2">The sequence shown here is derived from an EMBL/GenBank/DDBJ whole genome shotgun (WGS) entry which is preliminary data.</text>
</comment>
<reference evidence="2" key="1">
    <citation type="journal article" date="2020" name="mSystems">
        <title>Genome- and Community-Level Interaction Insights into Carbon Utilization and Element Cycling Functions of Hydrothermarchaeota in Hydrothermal Sediment.</title>
        <authorList>
            <person name="Zhou Z."/>
            <person name="Liu Y."/>
            <person name="Xu W."/>
            <person name="Pan J."/>
            <person name="Luo Z.H."/>
            <person name="Li M."/>
        </authorList>
    </citation>
    <scope>NUCLEOTIDE SEQUENCE [LARGE SCALE GENOMIC DNA]</scope>
    <source>
        <strain evidence="2">SpSt-210</strain>
    </source>
</reference>
<keyword evidence="1" id="KW-1133">Transmembrane helix</keyword>